<sequence length="278" mass="32128">MSTQEISKDPMDTKLYGERIILNVGGIKYETYISTLTTYPTTLLGTMFQERNKALLKLTDENEYFIDRDGYLFRYILQFYRKGKIILPESDPAVTRRDLEDECDYFQIPQNALIKAPVVSSHQISPIRKLVADKLDDFVKTLETIVTNITITMLKHHFRGFSSTVTMTFAQESYIGGITSIAVKPKIDSLTRSTWKAMSHHGTMGYFILDQFGENIGNYLSNLIPEVSWELNHKIYGVRERFYDFTLIIDYDFNKERTLADSCLANRNSINRNSSRLC</sequence>
<keyword evidence="2" id="KW-1185">Reference proteome</keyword>
<evidence type="ECO:0000313" key="2">
    <source>
        <dbReference type="Proteomes" id="UP000789920"/>
    </source>
</evidence>
<name>A0ACA9L3X8_9GLOM</name>
<reference evidence="1" key="1">
    <citation type="submission" date="2021-06" db="EMBL/GenBank/DDBJ databases">
        <authorList>
            <person name="Kallberg Y."/>
            <person name="Tangrot J."/>
            <person name="Rosling A."/>
        </authorList>
    </citation>
    <scope>NUCLEOTIDE SEQUENCE</scope>
    <source>
        <strain evidence="1">MA461A</strain>
    </source>
</reference>
<accession>A0ACA9L3X8</accession>
<dbReference type="EMBL" id="CAJVQC010002036">
    <property type="protein sequence ID" value="CAG8504561.1"/>
    <property type="molecule type" value="Genomic_DNA"/>
</dbReference>
<protein>
    <submittedName>
        <fullName evidence="1">2590_t:CDS:1</fullName>
    </submittedName>
</protein>
<proteinExistence type="predicted"/>
<gene>
    <name evidence="1" type="ORF">RPERSI_LOCUS1976</name>
</gene>
<organism evidence="1 2">
    <name type="scientific">Racocetra persica</name>
    <dbReference type="NCBI Taxonomy" id="160502"/>
    <lineage>
        <taxon>Eukaryota</taxon>
        <taxon>Fungi</taxon>
        <taxon>Fungi incertae sedis</taxon>
        <taxon>Mucoromycota</taxon>
        <taxon>Glomeromycotina</taxon>
        <taxon>Glomeromycetes</taxon>
        <taxon>Diversisporales</taxon>
        <taxon>Gigasporaceae</taxon>
        <taxon>Racocetra</taxon>
    </lineage>
</organism>
<evidence type="ECO:0000313" key="1">
    <source>
        <dbReference type="EMBL" id="CAG8504561.1"/>
    </source>
</evidence>
<comment type="caution">
    <text evidence="1">The sequence shown here is derived from an EMBL/GenBank/DDBJ whole genome shotgun (WGS) entry which is preliminary data.</text>
</comment>
<dbReference type="Proteomes" id="UP000789920">
    <property type="component" value="Unassembled WGS sequence"/>
</dbReference>